<proteinExistence type="predicted"/>
<reference evidence="3 4" key="1">
    <citation type="submission" date="2024-01" db="EMBL/GenBank/DDBJ databases">
        <title>A telomere-to-telomere, gap-free genome of sweet tea (Lithocarpus litseifolius).</title>
        <authorList>
            <person name="Zhou J."/>
        </authorList>
    </citation>
    <scope>NUCLEOTIDE SEQUENCE [LARGE SCALE GENOMIC DNA]</scope>
    <source>
        <strain evidence="3">Zhou-2022a</strain>
        <tissue evidence="3">Leaf</tissue>
    </source>
</reference>
<dbReference type="EMBL" id="JAZDWU010000007">
    <property type="protein sequence ID" value="KAK9997234.1"/>
    <property type="molecule type" value="Genomic_DNA"/>
</dbReference>
<feature type="domain" description="RDRP helical" evidence="2">
    <location>
        <begin position="45"/>
        <end position="87"/>
    </location>
</feature>
<dbReference type="AlphaFoldDB" id="A0AAW2CKJ3"/>
<feature type="region of interest" description="Disordered" evidence="1">
    <location>
        <begin position="1"/>
        <end position="37"/>
    </location>
</feature>
<keyword evidence="4" id="KW-1185">Reference proteome</keyword>
<accession>A0AAW2CKJ3</accession>
<comment type="caution">
    <text evidence="3">The sequence shown here is derived from an EMBL/GenBank/DDBJ whole genome shotgun (WGS) entry which is preliminary data.</text>
</comment>
<dbReference type="InterPro" id="IPR058751">
    <property type="entry name" value="RDRP_helical"/>
</dbReference>
<protein>
    <recommendedName>
        <fullName evidence="2">RDRP helical domain-containing protein</fullName>
    </recommendedName>
</protein>
<gene>
    <name evidence="3" type="ORF">SO802_021920</name>
</gene>
<name>A0AAW2CKJ3_9ROSI</name>
<evidence type="ECO:0000256" key="1">
    <source>
        <dbReference type="SAM" id="MobiDB-lite"/>
    </source>
</evidence>
<evidence type="ECO:0000313" key="4">
    <source>
        <dbReference type="Proteomes" id="UP001459277"/>
    </source>
</evidence>
<organism evidence="3 4">
    <name type="scientific">Lithocarpus litseifolius</name>
    <dbReference type="NCBI Taxonomy" id="425828"/>
    <lineage>
        <taxon>Eukaryota</taxon>
        <taxon>Viridiplantae</taxon>
        <taxon>Streptophyta</taxon>
        <taxon>Embryophyta</taxon>
        <taxon>Tracheophyta</taxon>
        <taxon>Spermatophyta</taxon>
        <taxon>Magnoliopsida</taxon>
        <taxon>eudicotyledons</taxon>
        <taxon>Gunneridae</taxon>
        <taxon>Pentapetalae</taxon>
        <taxon>rosids</taxon>
        <taxon>fabids</taxon>
        <taxon>Fagales</taxon>
        <taxon>Fagaceae</taxon>
        <taxon>Lithocarpus</taxon>
    </lineage>
</organism>
<dbReference type="Pfam" id="PF26252">
    <property type="entry name" value="RdRP_helical"/>
    <property type="match status" value="1"/>
</dbReference>
<dbReference type="Proteomes" id="UP001459277">
    <property type="component" value="Unassembled WGS sequence"/>
</dbReference>
<evidence type="ECO:0000259" key="2">
    <source>
        <dbReference type="Pfam" id="PF26252"/>
    </source>
</evidence>
<sequence>MAFAVAEAGEECSTSPPKTQGLPPNPGYLRGSFSSSMENDVSPKLAAWGELEFRKAFLILSYIGENQLEHVDISADEIRTLKHLGNCTITNAT</sequence>
<evidence type="ECO:0000313" key="3">
    <source>
        <dbReference type="EMBL" id="KAK9997234.1"/>
    </source>
</evidence>